<accession>A0A2K6MCT8</accession>
<dbReference type="GeneTree" id="ENSGT00910000147388"/>
<evidence type="ECO:0000313" key="3">
    <source>
        <dbReference type="Proteomes" id="UP000233180"/>
    </source>
</evidence>
<dbReference type="Proteomes" id="UP000233180">
    <property type="component" value="Unassembled WGS sequence"/>
</dbReference>
<organism evidence="2 3">
    <name type="scientific">Rhinopithecus bieti</name>
    <name type="common">Black snub-nosed monkey</name>
    <name type="synonym">Pygathrix bieti</name>
    <dbReference type="NCBI Taxonomy" id="61621"/>
    <lineage>
        <taxon>Eukaryota</taxon>
        <taxon>Metazoa</taxon>
        <taxon>Chordata</taxon>
        <taxon>Craniata</taxon>
        <taxon>Vertebrata</taxon>
        <taxon>Euteleostomi</taxon>
        <taxon>Mammalia</taxon>
        <taxon>Eutheria</taxon>
        <taxon>Euarchontoglires</taxon>
        <taxon>Primates</taxon>
        <taxon>Haplorrhini</taxon>
        <taxon>Catarrhini</taxon>
        <taxon>Cercopithecidae</taxon>
        <taxon>Colobinae</taxon>
        <taxon>Rhinopithecus</taxon>
    </lineage>
</organism>
<dbReference type="AlphaFoldDB" id="A0A2K6MCT8"/>
<reference evidence="2" key="2">
    <citation type="submission" date="2025-08" db="UniProtKB">
        <authorList>
            <consortium name="Ensembl"/>
        </authorList>
    </citation>
    <scope>IDENTIFICATION</scope>
</reference>
<protein>
    <submittedName>
        <fullName evidence="2">Uncharacterized protein</fullName>
    </submittedName>
</protein>
<sequence length="108" mass="11643">MVFLPPLGEAPRQAERRFRGSWPEGAASAPGRARGGCLWPPRGDFERLSRSWTEWGGPGEHSRGPALGPTANFCLPACLPPPFHPDLTLAVALSLDIRGEGVGSHSWF</sequence>
<name>A0A2K6MCT8_RHIBE</name>
<evidence type="ECO:0000313" key="2">
    <source>
        <dbReference type="Ensembl" id="ENSRBIP00000033592.1"/>
    </source>
</evidence>
<feature type="region of interest" description="Disordered" evidence="1">
    <location>
        <begin position="1"/>
        <end position="35"/>
    </location>
</feature>
<proteinExistence type="predicted"/>
<dbReference type="Ensembl" id="ENSRBIT00000057573.1">
    <property type="protein sequence ID" value="ENSRBIP00000033592.1"/>
    <property type="gene ID" value="ENSRBIG00000040543.1"/>
</dbReference>
<keyword evidence="3" id="KW-1185">Reference proteome</keyword>
<reference evidence="2 3" key="1">
    <citation type="submission" date="2016-06" db="EMBL/GenBank/DDBJ databases">
        <title>Genome of Rhinopithecus bieti.</title>
        <authorList>
            <person name="Wu"/>
            <person name="C.-I. and Zhang"/>
            <person name="Y."/>
        </authorList>
    </citation>
    <scope>NUCLEOTIDE SEQUENCE</scope>
</reference>
<dbReference type="OMA" id="RSWTEWG"/>
<reference evidence="2" key="3">
    <citation type="submission" date="2025-09" db="UniProtKB">
        <authorList>
            <consortium name="Ensembl"/>
        </authorList>
    </citation>
    <scope>IDENTIFICATION</scope>
</reference>
<evidence type="ECO:0000256" key="1">
    <source>
        <dbReference type="SAM" id="MobiDB-lite"/>
    </source>
</evidence>
<feature type="compositionally biased region" description="Low complexity" evidence="1">
    <location>
        <begin position="25"/>
        <end position="35"/>
    </location>
</feature>